<feature type="domain" description="RNA 3'-terminal phosphate cyclase insert" evidence="1">
    <location>
        <begin position="184"/>
        <end position="287"/>
    </location>
</feature>
<dbReference type="PANTHER" id="PTHR11096:SF1">
    <property type="entry name" value="RNA 3'-TERMINAL PHOSPHATE CYCLASE-LIKE PROTEIN"/>
    <property type="match status" value="1"/>
</dbReference>
<gene>
    <name evidence="2" type="ORF">SMTD_LOCUS10629</name>
</gene>
<reference evidence="2 3" key="1">
    <citation type="submission" date="2018-11" db="EMBL/GenBank/DDBJ databases">
        <authorList>
            <consortium name="Pathogen Informatics"/>
        </authorList>
    </citation>
    <scope>NUCLEOTIDE SEQUENCE [LARGE SCALE GENOMIC DNA]</scope>
    <source>
        <strain>Denwood</strain>
        <strain evidence="3">Zambia</strain>
    </source>
</reference>
<dbReference type="InterPro" id="IPR000228">
    <property type="entry name" value="RNA3'_term_phos_cyc"/>
</dbReference>
<dbReference type="Pfam" id="PF05189">
    <property type="entry name" value="RTC_insert"/>
    <property type="match status" value="1"/>
</dbReference>
<dbReference type="Proteomes" id="UP000269396">
    <property type="component" value="Unassembled WGS sequence"/>
</dbReference>
<dbReference type="InterPro" id="IPR013791">
    <property type="entry name" value="RNA3'-term_phos_cycl_insert"/>
</dbReference>
<dbReference type="STRING" id="31246.A0A183P8E3"/>
<keyword evidence="3" id="KW-1185">Reference proteome</keyword>
<proteinExistence type="predicted"/>
<dbReference type="GO" id="GO:0000479">
    <property type="term" value="P:endonucleolytic cleavage of tricistronic rRNA transcript (SSU-rRNA, 5.8S rRNA, LSU-rRNA)"/>
    <property type="evidence" value="ECO:0007669"/>
    <property type="project" value="TreeGrafter"/>
</dbReference>
<accession>A0A183P8E3</accession>
<dbReference type="InterPro" id="IPR013792">
    <property type="entry name" value="RNA3'P_cycl/enolpyr_Trfase_a/b"/>
</dbReference>
<dbReference type="InterPro" id="IPR020719">
    <property type="entry name" value="RNA3'_term_phos_cycl-like_CS"/>
</dbReference>
<organism evidence="2 3">
    <name type="scientific">Schistosoma mattheei</name>
    <dbReference type="NCBI Taxonomy" id="31246"/>
    <lineage>
        <taxon>Eukaryota</taxon>
        <taxon>Metazoa</taxon>
        <taxon>Spiralia</taxon>
        <taxon>Lophotrochozoa</taxon>
        <taxon>Platyhelminthes</taxon>
        <taxon>Trematoda</taxon>
        <taxon>Digenea</taxon>
        <taxon>Strigeidida</taxon>
        <taxon>Schistosomatoidea</taxon>
        <taxon>Schistosomatidae</taxon>
        <taxon>Schistosoma</taxon>
    </lineage>
</organism>
<dbReference type="GO" id="GO:0005730">
    <property type="term" value="C:nucleolus"/>
    <property type="evidence" value="ECO:0007669"/>
    <property type="project" value="TreeGrafter"/>
</dbReference>
<dbReference type="GO" id="GO:0004521">
    <property type="term" value="F:RNA endonuclease activity"/>
    <property type="evidence" value="ECO:0007669"/>
    <property type="project" value="TreeGrafter"/>
</dbReference>
<name>A0A183P8E3_9TREM</name>
<dbReference type="PROSITE" id="PS01287">
    <property type="entry name" value="RTC"/>
    <property type="match status" value="1"/>
</dbReference>
<evidence type="ECO:0000259" key="1">
    <source>
        <dbReference type="Pfam" id="PF05189"/>
    </source>
</evidence>
<evidence type="ECO:0000313" key="2">
    <source>
        <dbReference type="EMBL" id="VDP55332.1"/>
    </source>
</evidence>
<dbReference type="AlphaFoldDB" id="A0A183P8E3"/>
<protein>
    <recommendedName>
        <fullName evidence="1">RNA 3'-terminal phosphate cyclase insert domain-containing protein</fullName>
    </recommendedName>
</protein>
<sequence>MSKYSRSSRPPEEIERWHDASLVLTLDKRCASFRPLNCANTNNSCKLTRTPDTGCRFRTKPFKVVEAGTIVSVSPGTLIGGSFSFECSNSRGIGYYLEFLLMVAPFCKTPIESTLVGVSNVPHDPSVDMITQSWLPTYRISVGLSAGASTKIDIQKRGVYPGGGGEVLFSSRPCSGVVPIDKIDVGKVYRVRGIAWSCRVSSSYGQSLVSGAKSVLNQFLSDVYFTIDHRKGQYAGKSPGFGLTLWAERKDGGVYSAEAMSEPEGSDNVLMDAETIGKLAANRLLDQVFI</sequence>
<dbReference type="PANTHER" id="PTHR11096">
    <property type="entry name" value="RNA 3' TERMINAL PHOSPHATE CYCLASE"/>
    <property type="match status" value="1"/>
</dbReference>
<dbReference type="EMBL" id="UZAL01030746">
    <property type="protein sequence ID" value="VDP55332.1"/>
    <property type="molecule type" value="Genomic_DNA"/>
</dbReference>
<evidence type="ECO:0000313" key="3">
    <source>
        <dbReference type="Proteomes" id="UP000269396"/>
    </source>
</evidence>
<dbReference type="SUPFAM" id="SSF55205">
    <property type="entry name" value="EPT/RTPC-like"/>
    <property type="match status" value="1"/>
</dbReference>
<dbReference type="InterPro" id="IPR036553">
    <property type="entry name" value="RPTC_insert"/>
</dbReference>
<dbReference type="Gene3D" id="3.30.360.20">
    <property type="entry name" value="RNA 3'-terminal phosphate cyclase, insert domain"/>
    <property type="match status" value="1"/>
</dbReference>